<dbReference type="Gene3D" id="3.40.309.10">
    <property type="entry name" value="Aldehyde Dehydrogenase, Chain A, domain 2"/>
    <property type="match status" value="1"/>
</dbReference>
<dbReference type="InterPro" id="IPR016161">
    <property type="entry name" value="Ald_DH/histidinol_DH"/>
</dbReference>
<dbReference type="PANTHER" id="PTHR43570:SF20">
    <property type="entry name" value="ALDEHYDE DEHYDROGENASE ALDX-RELATED"/>
    <property type="match status" value="1"/>
</dbReference>
<feature type="region of interest" description="Disordered" evidence="7">
    <location>
        <begin position="1"/>
        <end position="22"/>
    </location>
</feature>
<dbReference type="PIRSF" id="PIRSF036492">
    <property type="entry name" value="ALDH"/>
    <property type="match status" value="1"/>
</dbReference>
<keyword evidence="10" id="KW-1185">Reference proteome</keyword>
<feature type="active site" evidence="5">
    <location>
        <position position="237"/>
    </location>
</feature>
<dbReference type="InterPro" id="IPR015590">
    <property type="entry name" value="Aldehyde_DH_dom"/>
</dbReference>
<dbReference type="EMBL" id="JAJNOC010000017">
    <property type="protein sequence ID" value="MCD2519635.1"/>
    <property type="molecule type" value="Genomic_DNA"/>
</dbReference>
<comment type="similarity">
    <text evidence="1 4 6">Belongs to the aldehyde dehydrogenase family.</text>
</comment>
<protein>
    <recommendedName>
        <fullName evidence="4">Aldehyde dehydrogenase</fullName>
    </recommendedName>
</protein>
<sequence length="491" mass="53684">MPAFENDAMGYDTFPSQSDVGESGSQAAALARIFDEQRARSRSAAPAPWALRSDRLRRLRRLILEQRGALAQAISGDFGHRSRHETELLEINPLLDGIAHSLRHGQDWMRMQRRRPGPKFWPGAARLLPQPLGVVGVIVPWNYPLLLSLGPAQCALTAGNTVLIKVSDLSPRFGALLSRLLEQAFDTHELRLFNGDADFSRHFCRLPFDHLLFTGSPAVGRQVMRAASDNLTPVTLELGGKSPAIVDADADLEAAARRIVIGKTFNAGQTCVAPDYALVPRGRLDAFIGGARRAVERFYPALARGGDYTSIISAHHFSRLQRLVDDAVARGACAWPLSKAPHDAVRRLFPPIALSGLAPEAAALHEEIFGPVLPVLEVGDLDEAIAWINARPRPLALYLFARRQATIDRVLAHTVSGGVTVNDTFLHAGVDSLPFGGIGESGMGAYHGEEGFHTFSHAKPVFLRGRIGLLPWLYPPFGARAERLLRMPRHE</sequence>
<reference evidence="9" key="1">
    <citation type="submission" date="2021-11" db="EMBL/GenBank/DDBJ databases">
        <title>The complete genome of Massilia sp sp. G4R7.</title>
        <authorList>
            <person name="Liu L."/>
            <person name="Yue J."/>
            <person name="Yuan J."/>
            <person name="Yang F."/>
            <person name="Li L."/>
        </authorList>
    </citation>
    <scope>NUCLEOTIDE SEQUENCE</scope>
    <source>
        <strain evidence="9">G4R7</strain>
    </source>
</reference>
<evidence type="ECO:0000259" key="8">
    <source>
        <dbReference type="Pfam" id="PF00171"/>
    </source>
</evidence>
<proteinExistence type="inferred from homology"/>
<comment type="caution">
    <text evidence="9">The sequence shown here is derived from an EMBL/GenBank/DDBJ whole genome shotgun (WGS) entry which is preliminary data.</text>
</comment>
<evidence type="ECO:0000256" key="4">
    <source>
        <dbReference type="PIRNR" id="PIRNR036492"/>
    </source>
</evidence>
<evidence type="ECO:0000256" key="2">
    <source>
        <dbReference type="ARBA" id="ARBA00023002"/>
    </source>
</evidence>
<dbReference type="InterPro" id="IPR016162">
    <property type="entry name" value="Ald_DH_N"/>
</dbReference>
<feature type="domain" description="Aldehyde dehydrogenase" evidence="8">
    <location>
        <begin position="27"/>
        <end position="460"/>
    </location>
</feature>
<evidence type="ECO:0000256" key="5">
    <source>
        <dbReference type="PROSITE-ProRule" id="PRU10007"/>
    </source>
</evidence>
<name>A0ABS8QF54_9BURK</name>
<gene>
    <name evidence="9" type="ORF">LQ564_25345</name>
</gene>
<organism evidence="9 10">
    <name type="scientific">Massilia phyllostachyos</name>
    <dbReference type="NCBI Taxonomy" id="2898585"/>
    <lineage>
        <taxon>Bacteria</taxon>
        <taxon>Pseudomonadati</taxon>
        <taxon>Pseudomonadota</taxon>
        <taxon>Betaproteobacteria</taxon>
        <taxon>Burkholderiales</taxon>
        <taxon>Oxalobacteraceae</taxon>
        <taxon>Telluria group</taxon>
        <taxon>Massilia</taxon>
    </lineage>
</organism>
<evidence type="ECO:0000256" key="3">
    <source>
        <dbReference type="ARBA" id="ARBA00023027"/>
    </source>
</evidence>
<dbReference type="InterPro" id="IPR012394">
    <property type="entry name" value="Aldehyde_DH_NAD(P)"/>
</dbReference>
<dbReference type="InterPro" id="IPR029510">
    <property type="entry name" value="Ald_DH_CS_GLU"/>
</dbReference>
<dbReference type="PANTHER" id="PTHR43570">
    <property type="entry name" value="ALDEHYDE DEHYDROGENASE"/>
    <property type="match status" value="1"/>
</dbReference>
<dbReference type="InterPro" id="IPR016163">
    <property type="entry name" value="Ald_DH_C"/>
</dbReference>
<dbReference type="SUPFAM" id="SSF53720">
    <property type="entry name" value="ALDH-like"/>
    <property type="match status" value="1"/>
</dbReference>
<evidence type="ECO:0000313" key="10">
    <source>
        <dbReference type="Proteomes" id="UP001179361"/>
    </source>
</evidence>
<accession>A0ABS8QF54</accession>
<keyword evidence="2 4" id="KW-0560">Oxidoreductase</keyword>
<evidence type="ECO:0000256" key="1">
    <source>
        <dbReference type="ARBA" id="ARBA00009986"/>
    </source>
</evidence>
<dbReference type="Proteomes" id="UP001179361">
    <property type="component" value="Unassembled WGS sequence"/>
</dbReference>
<dbReference type="Pfam" id="PF00171">
    <property type="entry name" value="Aldedh"/>
    <property type="match status" value="1"/>
</dbReference>
<evidence type="ECO:0000256" key="6">
    <source>
        <dbReference type="RuleBase" id="RU003345"/>
    </source>
</evidence>
<evidence type="ECO:0000256" key="7">
    <source>
        <dbReference type="SAM" id="MobiDB-lite"/>
    </source>
</evidence>
<dbReference type="PROSITE" id="PS00687">
    <property type="entry name" value="ALDEHYDE_DEHYDR_GLU"/>
    <property type="match status" value="1"/>
</dbReference>
<dbReference type="Gene3D" id="3.40.605.10">
    <property type="entry name" value="Aldehyde Dehydrogenase, Chain A, domain 1"/>
    <property type="match status" value="1"/>
</dbReference>
<keyword evidence="3" id="KW-0520">NAD</keyword>
<evidence type="ECO:0000313" key="9">
    <source>
        <dbReference type="EMBL" id="MCD2519635.1"/>
    </source>
</evidence>